<keyword evidence="2" id="KW-0472">Membrane</keyword>
<dbReference type="EMBL" id="LJSK01000196">
    <property type="protein sequence ID" value="KPI85301.1"/>
    <property type="molecule type" value="Genomic_DNA"/>
</dbReference>
<keyword evidence="5" id="KW-1185">Reference proteome</keyword>
<dbReference type="OrthoDB" id="275715at2759"/>
<accession>A0A0N1I4J0</accession>
<evidence type="ECO:0000259" key="3">
    <source>
        <dbReference type="Pfam" id="PF05347"/>
    </source>
</evidence>
<dbReference type="VEuPathDB" id="TriTrypDB:Lsey_0196_0070"/>
<keyword evidence="2" id="KW-1133">Transmembrane helix</keyword>
<dbReference type="AlphaFoldDB" id="A0A0N1I4J0"/>
<sequence length="206" mass="24104">MSALVPRDAVALLYRRYLKAANRIPNVTIRMLLMQQIRSGFRRNRSISSVSAQRELVNQAHKDLAVLEDERLSRTLYINRLGLVSCLDWEVRRTDYNFRPETQSYLSVLLFCGFSVLVFVLLHTERLEKKRPDIAQMVDYMAMRLEADSPEELREVRDRQMRNSLEQRKFQLSLEQRVLATFHGAPNIPAPSLQNPDGSLHYRQRS</sequence>
<evidence type="ECO:0000313" key="4">
    <source>
        <dbReference type="EMBL" id="KPI85301.1"/>
    </source>
</evidence>
<protein>
    <recommendedName>
        <fullName evidence="3">Complex 1 LYR protein domain-containing protein</fullName>
    </recommendedName>
</protein>
<dbReference type="OMA" id="YMAMRLE"/>
<comment type="caution">
    <text evidence="4">The sequence shown here is derived from an EMBL/GenBank/DDBJ whole genome shotgun (WGS) entry which is preliminary data.</text>
</comment>
<name>A0A0N1I4J0_LEPSE</name>
<proteinExistence type="predicted"/>
<evidence type="ECO:0000313" key="5">
    <source>
        <dbReference type="Proteomes" id="UP000038009"/>
    </source>
</evidence>
<evidence type="ECO:0000256" key="1">
    <source>
        <dbReference type="SAM" id="MobiDB-lite"/>
    </source>
</evidence>
<gene>
    <name evidence="4" type="ORF">ABL78_5641</name>
</gene>
<dbReference type="Pfam" id="PF05347">
    <property type="entry name" value="Complex1_LYR"/>
    <property type="match status" value="1"/>
</dbReference>
<organism evidence="4 5">
    <name type="scientific">Leptomonas seymouri</name>
    <dbReference type="NCBI Taxonomy" id="5684"/>
    <lineage>
        <taxon>Eukaryota</taxon>
        <taxon>Discoba</taxon>
        <taxon>Euglenozoa</taxon>
        <taxon>Kinetoplastea</taxon>
        <taxon>Metakinetoplastina</taxon>
        <taxon>Trypanosomatida</taxon>
        <taxon>Trypanosomatidae</taxon>
        <taxon>Leishmaniinae</taxon>
        <taxon>Leptomonas</taxon>
    </lineage>
</organism>
<evidence type="ECO:0000256" key="2">
    <source>
        <dbReference type="SAM" id="Phobius"/>
    </source>
</evidence>
<dbReference type="InterPro" id="IPR008011">
    <property type="entry name" value="Complex1_LYR_dom"/>
</dbReference>
<feature type="region of interest" description="Disordered" evidence="1">
    <location>
        <begin position="185"/>
        <end position="206"/>
    </location>
</feature>
<dbReference type="Proteomes" id="UP000038009">
    <property type="component" value="Unassembled WGS sequence"/>
</dbReference>
<feature type="transmembrane region" description="Helical" evidence="2">
    <location>
        <begin position="104"/>
        <end position="122"/>
    </location>
</feature>
<reference evidence="4 5" key="1">
    <citation type="journal article" date="2015" name="PLoS Pathog.">
        <title>Leptomonas seymouri: Adaptations to the Dixenous Life Cycle Analyzed by Genome Sequencing, Transcriptome Profiling and Co-infection with Leishmania donovani.</title>
        <authorList>
            <person name="Kraeva N."/>
            <person name="Butenko A."/>
            <person name="Hlavacova J."/>
            <person name="Kostygov A."/>
            <person name="Myskova J."/>
            <person name="Grybchuk D."/>
            <person name="Lestinova T."/>
            <person name="Votypka J."/>
            <person name="Volf P."/>
            <person name="Opperdoes F."/>
            <person name="Flegontov P."/>
            <person name="Lukes J."/>
            <person name="Yurchenko V."/>
        </authorList>
    </citation>
    <scope>NUCLEOTIDE SEQUENCE [LARGE SCALE GENOMIC DNA]</scope>
    <source>
        <strain evidence="4 5">ATCC 30220</strain>
    </source>
</reference>
<keyword evidence="2" id="KW-0812">Transmembrane</keyword>
<feature type="domain" description="Complex 1 LYR protein" evidence="3">
    <location>
        <begin position="10"/>
        <end position="65"/>
    </location>
</feature>